<accession>A0A923PKU0</accession>
<evidence type="ECO:0000313" key="2">
    <source>
        <dbReference type="Proteomes" id="UP000650081"/>
    </source>
</evidence>
<protein>
    <submittedName>
        <fullName evidence="1">RHS repeat-associated core domain-containing protein</fullName>
    </submittedName>
</protein>
<dbReference type="InterPro" id="IPR050708">
    <property type="entry name" value="T6SS_VgrG/RHS"/>
</dbReference>
<dbReference type="Proteomes" id="UP000650081">
    <property type="component" value="Unassembled WGS sequence"/>
</dbReference>
<gene>
    <name evidence="1" type="ORF">H9S92_17295</name>
</gene>
<dbReference type="AlphaFoldDB" id="A0A923PKU0"/>
<sequence length="334" mass="37975">GNNLIEAAEVLQENHYYPFGMEMQGGWLAEPGVEQRYGYNGKELNEEVGWHDYGARWYDAAVGRWANIDPLSEMMYSWSPYNYVYNNPISYIDPLGLSPYKYNWETQQYENSKGKKVNWETVYGSTRQTSTLDVFIYNDQNANTRLTTKNLVSFVNEVSSIMNKNGISENVNYTLLKDLTYVSSFASHRDKVLFLALTNRMFGTKEGATKLTPTGNIGFYSILETGREIFHTGVDVDKFRVGQGGATDPNFRGWWGSEIKNLAYAGAHELFHQLDIHSRMAIPGNMSSYPFNDGGHYNGNINILNSGGAPGTDDSRLMLPEGVRRRILEYLNYR</sequence>
<reference evidence="1" key="1">
    <citation type="submission" date="2020-08" db="EMBL/GenBank/DDBJ databases">
        <title>Lewinella bacteria from marine environments.</title>
        <authorList>
            <person name="Zhong Y."/>
        </authorList>
    </citation>
    <scope>NUCLEOTIDE SEQUENCE</scope>
    <source>
        <strain evidence="1">KCTC 42187</strain>
    </source>
</reference>
<name>A0A923PKU0_9BACT</name>
<dbReference type="NCBIfam" id="TIGR03696">
    <property type="entry name" value="Rhs_assc_core"/>
    <property type="match status" value="1"/>
</dbReference>
<keyword evidence="2" id="KW-1185">Reference proteome</keyword>
<organism evidence="1 2">
    <name type="scientific">Neolewinella lacunae</name>
    <dbReference type="NCBI Taxonomy" id="1517758"/>
    <lineage>
        <taxon>Bacteria</taxon>
        <taxon>Pseudomonadati</taxon>
        <taxon>Bacteroidota</taxon>
        <taxon>Saprospiria</taxon>
        <taxon>Saprospirales</taxon>
        <taxon>Lewinellaceae</taxon>
        <taxon>Neolewinella</taxon>
    </lineage>
</organism>
<dbReference type="RefSeq" id="WP_187467954.1">
    <property type="nucleotide sequence ID" value="NZ_JACSIT010000142.1"/>
</dbReference>
<dbReference type="EMBL" id="JACSIT010000142">
    <property type="protein sequence ID" value="MBC6995927.1"/>
    <property type="molecule type" value="Genomic_DNA"/>
</dbReference>
<dbReference type="InterPro" id="IPR022385">
    <property type="entry name" value="Rhs_assc_core"/>
</dbReference>
<comment type="caution">
    <text evidence="1">The sequence shown here is derived from an EMBL/GenBank/DDBJ whole genome shotgun (WGS) entry which is preliminary data.</text>
</comment>
<proteinExistence type="predicted"/>
<evidence type="ECO:0000313" key="1">
    <source>
        <dbReference type="EMBL" id="MBC6995927.1"/>
    </source>
</evidence>
<dbReference type="Gene3D" id="2.180.10.10">
    <property type="entry name" value="RHS repeat-associated core"/>
    <property type="match status" value="1"/>
</dbReference>
<dbReference type="PANTHER" id="PTHR32305">
    <property type="match status" value="1"/>
</dbReference>
<dbReference type="PANTHER" id="PTHR32305:SF15">
    <property type="entry name" value="PROTEIN RHSA-RELATED"/>
    <property type="match status" value="1"/>
</dbReference>
<feature type="non-terminal residue" evidence="1">
    <location>
        <position position="1"/>
    </location>
</feature>